<dbReference type="InterPro" id="IPR011717">
    <property type="entry name" value="TPR-4"/>
</dbReference>
<keyword evidence="5" id="KW-0808">Transferase</keyword>
<evidence type="ECO:0000256" key="6">
    <source>
        <dbReference type="ARBA" id="ARBA00022737"/>
    </source>
</evidence>
<feature type="domain" description="O-GlcNAc transferase C-terminal" evidence="9">
    <location>
        <begin position="609"/>
        <end position="782"/>
    </location>
</feature>
<protein>
    <recommendedName>
        <fullName evidence="3">protein O-GlcNAc transferase</fullName>
        <ecNumber evidence="3">2.4.1.255</ecNumber>
    </recommendedName>
</protein>
<dbReference type="OrthoDB" id="146908at2"/>
<dbReference type="InterPro" id="IPR019734">
    <property type="entry name" value="TPR_rpt"/>
</dbReference>
<dbReference type="SMART" id="SM00028">
    <property type="entry name" value="TPR"/>
    <property type="match status" value="10"/>
</dbReference>
<dbReference type="Proteomes" id="UP000325797">
    <property type="component" value="Chromosome"/>
</dbReference>
<name>A0A5J6MWA7_9PROT</name>
<feature type="repeat" description="TPR" evidence="8">
    <location>
        <begin position="82"/>
        <end position="115"/>
    </location>
</feature>
<dbReference type="InterPro" id="IPR051939">
    <property type="entry name" value="Glycosyltr_41/O-GlcNAc_trsf"/>
</dbReference>
<proteinExistence type="inferred from homology"/>
<sequence length="819" mass="89974">MSAATTEPIFSSDTAALLAQAAHQMRGGFLTQAEDRLRALLVLDPDHPEALCLMGDVLLRTGRYDTAVRFFEKGIERRSGNPEAHVGLGNAWFQLKAFGAAAIQYRRALALRPDFPEAGHNLASTLHALGRSTEAIKELERILDRNPGWPVGHATLGRLLLAAGRLADATRCLRRALELQPDSAALLSDLAGALKGQGERREAEDCARRAIALKPDFVEPLNTLGTLLLSSGRHEEAAAAFERAIAIDATRPELHNNLGNALKERGDLEGARACYQQSLALRPDFAPAHSNLGNALQDLRRFDEAYTSYRRAVEIDPRFDVAWSNLGNAARELGRLQEAEEVYRQSLALNPGNAEALNNLANVLKDDGRLEEALACLHRALALKPDFRTAYHNLLMIMQYDPTIPPGQLLEAHREFDRRFAAPLAALRRPHRNAPDPERRLRLGYVSGDFGRHPVGYFMMPVFPAHDRGQVELFAYSDRLGSDEITDALRAGCDHWCRIGDLDEASFAERVAADGIDILVDLSGHTPRNRLLAFALKPAPVQVTWAGYAGTTGMSAIDGLISDAEETPPGAEGENVEETLRLPQGYVCYGPPAYAPEVGPLPALEAGHLTFGCFNNLAKINGPVVALWARLLQRLPEARLVLKTLQLDEPRLRERLADRFAGQGVDPARVSLLGRSRHPGLLATYNQIDIALDPFPYSGGLTTLESLWMGVPVVTKRGDRFAGRHSSSHLTTVGLPALVARDADEYLEIACGLAGDLGRLAALRRELRPRIAASPLCDGPRFVRGLESVYRRLWRRWCASNPPETLFRRPSAPTSHRRD</sequence>
<feature type="repeat" description="TPR" evidence="8">
    <location>
        <begin position="252"/>
        <end position="285"/>
    </location>
</feature>
<keyword evidence="11" id="KW-1185">Reference proteome</keyword>
<dbReference type="PANTHER" id="PTHR44835:SF1">
    <property type="entry name" value="PROTEIN O-GLCNAC TRANSFERASE"/>
    <property type="match status" value="1"/>
</dbReference>
<dbReference type="Pfam" id="PF13414">
    <property type="entry name" value="TPR_11"/>
    <property type="match status" value="1"/>
</dbReference>
<dbReference type="GO" id="GO:0097363">
    <property type="term" value="F:protein O-acetylglucosaminyltransferase activity"/>
    <property type="evidence" value="ECO:0007669"/>
    <property type="project" value="UniProtKB-EC"/>
</dbReference>
<dbReference type="EC" id="2.4.1.255" evidence="3"/>
<dbReference type="Pfam" id="PF07721">
    <property type="entry name" value="TPR_4"/>
    <property type="match status" value="1"/>
</dbReference>
<evidence type="ECO:0000256" key="1">
    <source>
        <dbReference type="ARBA" id="ARBA00004922"/>
    </source>
</evidence>
<gene>
    <name evidence="10" type="ORF">FRZ61_19210</name>
</gene>
<keyword evidence="4" id="KW-0328">Glycosyltransferase</keyword>
<comment type="similarity">
    <text evidence="2">Belongs to the glycosyltransferase 41 family. O-GlcNAc transferase subfamily.</text>
</comment>
<feature type="repeat" description="TPR" evidence="8">
    <location>
        <begin position="48"/>
        <end position="81"/>
    </location>
</feature>
<dbReference type="EMBL" id="CP042582">
    <property type="protein sequence ID" value="QEX21992.1"/>
    <property type="molecule type" value="Genomic_DNA"/>
</dbReference>
<dbReference type="SUPFAM" id="SSF53756">
    <property type="entry name" value="UDP-Glycosyltransferase/glycogen phosphorylase"/>
    <property type="match status" value="1"/>
</dbReference>
<accession>A0A5J6MWA7</accession>
<dbReference type="KEGG" id="hadh:FRZ61_19210"/>
<dbReference type="Gene3D" id="3.40.50.11380">
    <property type="match status" value="1"/>
</dbReference>
<dbReference type="AlphaFoldDB" id="A0A5J6MWA7"/>
<feature type="domain" description="O-GlcNAc transferase C-terminal" evidence="9">
    <location>
        <begin position="436"/>
        <end position="569"/>
    </location>
</feature>
<dbReference type="Pfam" id="PF13181">
    <property type="entry name" value="TPR_8"/>
    <property type="match status" value="1"/>
</dbReference>
<dbReference type="InterPro" id="IPR029489">
    <property type="entry name" value="OGT/SEC/SPY_C"/>
</dbReference>
<comment type="pathway">
    <text evidence="1">Protein modification; protein glycosylation.</text>
</comment>
<dbReference type="Gene3D" id="3.40.50.2000">
    <property type="entry name" value="Glycogen Phosphorylase B"/>
    <property type="match status" value="1"/>
</dbReference>
<feature type="repeat" description="TPR" evidence="8">
    <location>
        <begin position="150"/>
        <end position="183"/>
    </location>
</feature>
<evidence type="ECO:0000256" key="3">
    <source>
        <dbReference type="ARBA" id="ARBA00011970"/>
    </source>
</evidence>
<evidence type="ECO:0000256" key="7">
    <source>
        <dbReference type="ARBA" id="ARBA00022803"/>
    </source>
</evidence>
<keyword evidence="7 8" id="KW-0802">TPR repeat</keyword>
<evidence type="ECO:0000259" key="9">
    <source>
        <dbReference type="Pfam" id="PF13844"/>
    </source>
</evidence>
<reference evidence="10 11" key="1">
    <citation type="submission" date="2019-08" db="EMBL/GenBank/DDBJ databases">
        <title>Hyperibacter terrae gen. nov., sp. nov. and Hyperibacter viscosus sp. nov., two new members in the family Rhodospirillaceae isolated from the rhizosphere of Hypericum perforatum.</title>
        <authorList>
            <person name="Noviana Z."/>
        </authorList>
    </citation>
    <scope>NUCLEOTIDE SEQUENCE [LARGE SCALE GENOMIC DNA]</scope>
    <source>
        <strain evidence="10 11">R5959</strain>
    </source>
</reference>
<dbReference type="Pfam" id="PF14559">
    <property type="entry name" value="TPR_19"/>
    <property type="match status" value="1"/>
</dbReference>
<dbReference type="GO" id="GO:0042802">
    <property type="term" value="F:identical protein binding"/>
    <property type="evidence" value="ECO:0007669"/>
    <property type="project" value="InterPro"/>
</dbReference>
<evidence type="ECO:0000256" key="5">
    <source>
        <dbReference type="ARBA" id="ARBA00022679"/>
    </source>
</evidence>
<feature type="repeat" description="TPR" evidence="8">
    <location>
        <begin position="218"/>
        <end position="251"/>
    </location>
</feature>
<evidence type="ECO:0000313" key="10">
    <source>
        <dbReference type="EMBL" id="QEX21992.1"/>
    </source>
</evidence>
<evidence type="ECO:0000256" key="2">
    <source>
        <dbReference type="ARBA" id="ARBA00005386"/>
    </source>
</evidence>
<dbReference type="PANTHER" id="PTHR44835">
    <property type="entry name" value="UDP-N-ACETYLGLUCOSAMINE--PEPTIDE N-ACETYLGLUCOSAMINYLTRANSFERASE SPINDLY-RELATED"/>
    <property type="match status" value="1"/>
</dbReference>
<dbReference type="Pfam" id="PF13844">
    <property type="entry name" value="Glyco_transf_41"/>
    <property type="match status" value="2"/>
</dbReference>
<dbReference type="Pfam" id="PF13432">
    <property type="entry name" value="TPR_16"/>
    <property type="match status" value="2"/>
</dbReference>
<feature type="repeat" description="TPR" evidence="8">
    <location>
        <begin position="320"/>
        <end position="353"/>
    </location>
</feature>
<evidence type="ECO:0000256" key="8">
    <source>
        <dbReference type="PROSITE-ProRule" id="PRU00339"/>
    </source>
</evidence>
<evidence type="ECO:0000313" key="11">
    <source>
        <dbReference type="Proteomes" id="UP000325797"/>
    </source>
</evidence>
<feature type="repeat" description="TPR" evidence="8">
    <location>
        <begin position="354"/>
        <end position="387"/>
    </location>
</feature>
<dbReference type="RefSeq" id="WP_151116965.1">
    <property type="nucleotide sequence ID" value="NZ_CP042582.1"/>
</dbReference>
<dbReference type="InterPro" id="IPR011990">
    <property type="entry name" value="TPR-like_helical_dom_sf"/>
</dbReference>
<dbReference type="SUPFAM" id="SSF48452">
    <property type="entry name" value="TPR-like"/>
    <property type="match status" value="2"/>
</dbReference>
<dbReference type="PROSITE" id="PS50293">
    <property type="entry name" value="TPR_REGION"/>
    <property type="match status" value="2"/>
</dbReference>
<feature type="repeat" description="TPR" evidence="8">
    <location>
        <begin position="286"/>
        <end position="319"/>
    </location>
</feature>
<organism evidence="10 11">
    <name type="scientific">Hypericibacter adhaerens</name>
    <dbReference type="NCBI Taxonomy" id="2602016"/>
    <lineage>
        <taxon>Bacteria</taxon>
        <taxon>Pseudomonadati</taxon>
        <taxon>Pseudomonadota</taxon>
        <taxon>Alphaproteobacteria</taxon>
        <taxon>Rhodospirillales</taxon>
        <taxon>Dongiaceae</taxon>
        <taxon>Hypericibacter</taxon>
    </lineage>
</organism>
<keyword evidence="6" id="KW-0677">Repeat</keyword>
<dbReference type="PROSITE" id="PS50005">
    <property type="entry name" value="TPR"/>
    <property type="match status" value="8"/>
</dbReference>
<evidence type="ECO:0000256" key="4">
    <source>
        <dbReference type="ARBA" id="ARBA00022676"/>
    </source>
</evidence>
<dbReference type="Gene3D" id="1.25.40.10">
    <property type="entry name" value="Tetratricopeptide repeat domain"/>
    <property type="match status" value="4"/>
</dbReference>